<dbReference type="PANTHER" id="PTHR47566:SF1">
    <property type="entry name" value="PROTEIN NUD1"/>
    <property type="match status" value="1"/>
</dbReference>
<protein>
    <submittedName>
        <fullName evidence="6">Por secretion system C-terminal sorting domain-containing protein</fullName>
    </submittedName>
</protein>
<keyword evidence="3" id="KW-0677">Repeat</keyword>
<gene>
    <name evidence="6" type="ORF">SAMN02927903_02818</name>
</gene>
<dbReference type="InterPro" id="IPR052574">
    <property type="entry name" value="CDIRP"/>
</dbReference>
<evidence type="ECO:0000256" key="4">
    <source>
        <dbReference type="SAM" id="SignalP"/>
    </source>
</evidence>
<feature type="signal peptide" evidence="4">
    <location>
        <begin position="1"/>
        <end position="17"/>
    </location>
</feature>
<evidence type="ECO:0000256" key="3">
    <source>
        <dbReference type="ARBA" id="ARBA00022737"/>
    </source>
</evidence>
<keyword evidence="7" id="KW-1185">Reference proteome</keyword>
<dbReference type="Proteomes" id="UP000199354">
    <property type="component" value="Unassembled WGS sequence"/>
</dbReference>
<dbReference type="AlphaFoldDB" id="A0A1G5JR75"/>
<proteinExistence type="predicted"/>
<feature type="chain" id="PRO_5011786455" evidence="4">
    <location>
        <begin position="18"/>
        <end position="453"/>
    </location>
</feature>
<dbReference type="InterPro" id="IPR032675">
    <property type="entry name" value="LRR_dom_sf"/>
</dbReference>
<feature type="domain" description="Secretion system C-terminal sorting" evidence="5">
    <location>
        <begin position="384"/>
        <end position="445"/>
    </location>
</feature>
<dbReference type="Pfam" id="PF18962">
    <property type="entry name" value="Por_Secre_tail"/>
    <property type="match status" value="1"/>
</dbReference>
<evidence type="ECO:0000313" key="7">
    <source>
        <dbReference type="Proteomes" id="UP000199354"/>
    </source>
</evidence>
<evidence type="ECO:0000256" key="2">
    <source>
        <dbReference type="ARBA" id="ARBA00022729"/>
    </source>
</evidence>
<name>A0A1G5JR75_9FLAO</name>
<keyword evidence="1" id="KW-0433">Leucine-rich repeat</keyword>
<reference evidence="6 7" key="1">
    <citation type="submission" date="2016-10" db="EMBL/GenBank/DDBJ databases">
        <authorList>
            <person name="de Groot N.N."/>
        </authorList>
    </citation>
    <scope>NUCLEOTIDE SEQUENCE [LARGE SCALE GENOMIC DNA]</scope>
    <source>
        <strain evidence="6 7">CGMCC 1.7031</strain>
    </source>
</reference>
<dbReference type="GO" id="GO:0035591">
    <property type="term" value="F:signaling adaptor activity"/>
    <property type="evidence" value="ECO:0007669"/>
    <property type="project" value="TreeGrafter"/>
</dbReference>
<keyword evidence="2 4" id="KW-0732">Signal</keyword>
<dbReference type="EMBL" id="FMVF01000015">
    <property type="protein sequence ID" value="SCY90228.1"/>
    <property type="molecule type" value="Genomic_DNA"/>
</dbReference>
<dbReference type="STRING" id="490189.SAMN02927903_02818"/>
<dbReference type="PANTHER" id="PTHR47566">
    <property type="match status" value="1"/>
</dbReference>
<dbReference type="Gene3D" id="3.80.10.10">
    <property type="entry name" value="Ribonuclease Inhibitor"/>
    <property type="match status" value="2"/>
</dbReference>
<sequence>MKRLYLLLLMALAQTNAQNLVFPDANLKAILLSSSATNLIAMNASDNYIAIDANHDGEIQQSEAAQVRYLGLSNYYGNLPMIQSVEGIAQFTNLRSLNVDHHNLQALNLNGMSSLQYIDCTFNNLTSVDLGGLFFLQNFDCSHNQLTSLTLQSFSIYYLGCANNNLTTLNINNLSSLQSLNCTNNQLTALNLVGSPSIKYLECGANQLSSLNLSANTQLLSVKCPSNELTSLNITGLSSMYLLDCGYNQLQSLDFTGTNLQTLACQSNELTNLDQLTQMTGLYQLNCSDNDITALDFGQSNLFELSANNNQLTSINIKNGHEETYLSFSGNPNMQYLCCDSAQVAQYQSLVNFYGYSGCTVDNLCISLDAAAFEPADDRFSLVPNPATDRITLVAPAGAKVTKIEIYNTLGQLLMEINGNISSEIEVSRLTAGNYLMLVQTVTTNTPIRFVKR</sequence>
<dbReference type="InterPro" id="IPR026444">
    <property type="entry name" value="Secre_tail"/>
</dbReference>
<dbReference type="OrthoDB" id="8901262at2"/>
<organism evidence="6 7">
    <name type="scientific">Flavobacterium caeni</name>
    <dbReference type="NCBI Taxonomy" id="490189"/>
    <lineage>
        <taxon>Bacteria</taxon>
        <taxon>Pseudomonadati</taxon>
        <taxon>Bacteroidota</taxon>
        <taxon>Flavobacteriia</taxon>
        <taxon>Flavobacteriales</taxon>
        <taxon>Flavobacteriaceae</taxon>
        <taxon>Flavobacterium</taxon>
    </lineage>
</organism>
<accession>A0A1G5JR75</accession>
<evidence type="ECO:0000313" key="6">
    <source>
        <dbReference type="EMBL" id="SCY90228.1"/>
    </source>
</evidence>
<dbReference type="SUPFAM" id="SSF52058">
    <property type="entry name" value="L domain-like"/>
    <property type="match status" value="1"/>
</dbReference>
<evidence type="ECO:0000256" key="1">
    <source>
        <dbReference type="ARBA" id="ARBA00022614"/>
    </source>
</evidence>
<evidence type="ECO:0000259" key="5">
    <source>
        <dbReference type="Pfam" id="PF18962"/>
    </source>
</evidence>
<dbReference type="NCBIfam" id="TIGR04183">
    <property type="entry name" value="Por_Secre_tail"/>
    <property type="match status" value="1"/>
</dbReference>
<dbReference type="RefSeq" id="WP_091145457.1">
    <property type="nucleotide sequence ID" value="NZ_FMVF01000015.1"/>
</dbReference>